<dbReference type="PANTHER" id="PTHR35532">
    <property type="entry name" value="SIMILAR TO POLYHYDROXYALKANOATE DEPOLYMERASE"/>
    <property type="match status" value="1"/>
</dbReference>
<dbReference type="SUPFAM" id="SSF49344">
    <property type="entry name" value="CBD9-like"/>
    <property type="match status" value="1"/>
</dbReference>
<comment type="caution">
    <text evidence="2">The sequence shown here is derived from an EMBL/GenBank/DDBJ whole genome shotgun (WGS) entry which is preliminary data.</text>
</comment>
<keyword evidence="3" id="KW-1185">Reference proteome</keyword>
<dbReference type="Proteomes" id="UP000321456">
    <property type="component" value="Unassembled WGS sequence"/>
</dbReference>
<evidence type="ECO:0000313" key="2">
    <source>
        <dbReference type="EMBL" id="TXN37265.1"/>
    </source>
</evidence>
<accession>A0A5C8V5Z1</accession>
<gene>
    <name evidence="2" type="ORF">FVB32_02980</name>
</gene>
<dbReference type="RefSeq" id="WP_147741095.1">
    <property type="nucleotide sequence ID" value="NZ_VRUR01000001.1"/>
</dbReference>
<dbReference type="Gene3D" id="2.60.40.1190">
    <property type="match status" value="1"/>
</dbReference>
<evidence type="ECO:0000259" key="1">
    <source>
        <dbReference type="Pfam" id="PF06452"/>
    </source>
</evidence>
<proteinExistence type="predicted"/>
<reference evidence="2 3" key="1">
    <citation type="submission" date="2019-08" db="EMBL/GenBank/DDBJ databases">
        <title>Professor.</title>
        <authorList>
            <person name="Park J.S."/>
        </authorList>
    </citation>
    <scope>NUCLEOTIDE SEQUENCE [LARGE SCALE GENOMIC DNA]</scope>
    <source>
        <strain evidence="2 3">176CP5-101</strain>
    </source>
</reference>
<protein>
    <submittedName>
        <fullName evidence="2">Carbohydrate-binding family 9-like protein</fullName>
    </submittedName>
</protein>
<dbReference type="InterPro" id="IPR010502">
    <property type="entry name" value="Carb-bd_dom_fam9"/>
</dbReference>
<dbReference type="PANTHER" id="PTHR35532:SF5">
    <property type="entry name" value="CARBOHYDRATE-BINDING DOMAIN-CONTAINING PROTEIN"/>
    <property type="match status" value="1"/>
</dbReference>
<organism evidence="2 3">
    <name type="scientific">Flagellimonas hymeniacidonis</name>
    <dbReference type="NCBI Taxonomy" id="2603628"/>
    <lineage>
        <taxon>Bacteria</taxon>
        <taxon>Pseudomonadati</taxon>
        <taxon>Bacteroidota</taxon>
        <taxon>Flavobacteriia</taxon>
        <taxon>Flavobacteriales</taxon>
        <taxon>Flavobacteriaceae</taxon>
        <taxon>Flagellimonas</taxon>
    </lineage>
</organism>
<evidence type="ECO:0000313" key="3">
    <source>
        <dbReference type="Proteomes" id="UP000321456"/>
    </source>
</evidence>
<feature type="domain" description="Carbohydrate-binding" evidence="1">
    <location>
        <begin position="46"/>
        <end position="197"/>
    </location>
</feature>
<dbReference type="AlphaFoldDB" id="A0A5C8V5Z1"/>
<name>A0A5C8V5Z1_9FLAO</name>
<dbReference type="GO" id="GO:0030246">
    <property type="term" value="F:carbohydrate binding"/>
    <property type="evidence" value="ECO:0007669"/>
    <property type="project" value="InterPro"/>
</dbReference>
<dbReference type="EMBL" id="VRUR01000001">
    <property type="protein sequence ID" value="TXN37265.1"/>
    <property type="molecule type" value="Genomic_DNA"/>
</dbReference>
<dbReference type="GO" id="GO:0004553">
    <property type="term" value="F:hydrolase activity, hydrolyzing O-glycosyl compounds"/>
    <property type="evidence" value="ECO:0007669"/>
    <property type="project" value="InterPro"/>
</dbReference>
<sequence length="363" mass="42600">MKQDIGKHKKLVSLILFFLYIGCILLSAQEKPKSYVAYHTIDTITIDGKAEEASWKKAPWSSLFIDIEGEKKPTYDTRMKMLWDENNVYFFAQLDEPHVWGDITEHDAVIFHNNDFEIFLDPEGDVHGYYELEWNVLNTVWDQYLTAPYRAGNETINGWEALGLQSAVSVQGTLNDPSDTDQGWSIEIAIPFRDLRTGYYQNNVPQNKFWRVGFSRVNWDFDVINGKYSRKRDEKTGEFLHENNWVWSPQQVINMHEPERWGYVFFSSAEVGSTIVDFEIPKDDYIKWYLYEIYRGLINEENKATHWKTRNVETFKASKKLFGHTIKPILEKYTNGFSIWAKSPFSKNILHISKDGKFEAYSE</sequence>
<dbReference type="GO" id="GO:0016052">
    <property type="term" value="P:carbohydrate catabolic process"/>
    <property type="evidence" value="ECO:0007669"/>
    <property type="project" value="InterPro"/>
</dbReference>
<dbReference type="Pfam" id="PF06452">
    <property type="entry name" value="CBM9_1"/>
    <property type="match status" value="1"/>
</dbReference>
<dbReference type="CDD" id="cd09620">
    <property type="entry name" value="CBM9_like_3"/>
    <property type="match status" value="1"/>
</dbReference>